<dbReference type="Pfam" id="PF25917">
    <property type="entry name" value="BSH_RND"/>
    <property type="match status" value="1"/>
</dbReference>
<keyword evidence="5" id="KW-1185">Reference proteome</keyword>
<dbReference type="NCBIfam" id="TIGR01730">
    <property type="entry name" value="RND_mfp"/>
    <property type="match status" value="1"/>
</dbReference>
<dbReference type="SUPFAM" id="SSF111369">
    <property type="entry name" value="HlyD-like secretion proteins"/>
    <property type="match status" value="1"/>
</dbReference>
<dbReference type="Proteomes" id="UP000032427">
    <property type="component" value="Chromosome 1"/>
</dbReference>
<dbReference type="Gene3D" id="2.40.50.100">
    <property type="match status" value="2"/>
</dbReference>
<dbReference type="Pfam" id="PF25954">
    <property type="entry name" value="Beta-barrel_RND_2"/>
    <property type="match status" value="1"/>
</dbReference>
<feature type="domain" description="CusB-like beta-barrel" evidence="3">
    <location>
        <begin position="215"/>
        <end position="285"/>
    </location>
</feature>
<evidence type="ECO:0000313" key="5">
    <source>
        <dbReference type="Proteomes" id="UP000032427"/>
    </source>
</evidence>
<organism evidence="4 5">
    <name type="scientific">Aliivibrio wodanis</name>
    <dbReference type="NCBI Taxonomy" id="80852"/>
    <lineage>
        <taxon>Bacteria</taxon>
        <taxon>Pseudomonadati</taxon>
        <taxon>Pseudomonadota</taxon>
        <taxon>Gammaproteobacteria</taxon>
        <taxon>Vibrionales</taxon>
        <taxon>Vibrionaceae</taxon>
        <taxon>Aliivibrio</taxon>
    </lineage>
</organism>
<proteinExistence type="inferred from homology"/>
<gene>
    <name evidence="4" type="ORF">AWOD_I_0462</name>
</gene>
<accession>A0A090IJ22</accession>
<evidence type="ECO:0000259" key="3">
    <source>
        <dbReference type="Pfam" id="PF25954"/>
    </source>
</evidence>
<dbReference type="InterPro" id="IPR006143">
    <property type="entry name" value="RND_pump_MFP"/>
</dbReference>
<dbReference type="GeneID" id="28540002"/>
<dbReference type="HOGENOM" id="CLU_018816_0_1_6"/>
<name>A0A090IJ22_9GAMM</name>
<dbReference type="GO" id="GO:0015562">
    <property type="term" value="F:efflux transmembrane transporter activity"/>
    <property type="evidence" value="ECO:0007669"/>
    <property type="project" value="TreeGrafter"/>
</dbReference>
<dbReference type="InterPro" id="IPR058792">
    <property type="entry name" value="Beta-barrel_RND_2"/>
</dbReference>
<dbReference type="EMBL" id="LN554846">
    <property type="protein sequence ID" value="CED70556.1"/>
    <property type="molecule type" value="Genomic_DNA"/>
</dbReference>
<evidence type="ECO:0000256" key="1">
    <source>
        <dbReference type="ARBA" id="ARBA00009477"/>
    </source>
</evidence>
<dbReference type="PATRIC" id="fig|80852.17.peg.469"/>
<dbReference type="STRING" id="80852.AWOD_I_0462"/>
<evidence type="ECO:0000259" key="2">
    <source>
        <dbReference type="Pfam" id="PF25917"/>
    </source>
</evidence>
<protein>
    <submittedName>
        <fullName evidence="4">Membrane protein, putative periplasmic component of a bacterial drug efflux pump</fullName>
    </submittedName>
</protein>
<dbReference type="OrthoDB" id="9806939at2"/>
<dbReference type="Gene3D" id="2.40.30.170">
    <property type="match status" value="1"/>
</dbReference>
<dbReference type="AlphaFoldDB" id="A0A090IJ22"/>
<dbReference type="KEGG" id="awd:AWOD_I_0462"/>
<dbReference type="PANTHER" id="PTHR30469:SF29">
    <property type="entry name" value="BLR2860 PROTEIN"/>
    <property type="match status" value="1"/>
</dbReference>
<feature type="domain" description="Multidrug resistance protein MdtA-like barrel-sandwich hybrid" evidence="2">
    <location>
        <begin position="85"/>
        <end position="209"/>
    </location>
</feature>
<comment type="similarity">
    <text evidence="1">Belongs to the membrane fusion protein (MFP) (TC 8.A.1) family.</text>
</comment>
<dbReference type="GO" id="GO:1990281">
    <property type="term" value="C:efflux pump complex"/>
    <property type="evidence" value="ECO:0007669"/>
    <property type="project" value="TreeGrafter"/>
</dbReference>
<reference evidence="5" key="1">
    <citation type="submission" date="2014-09" db="EMBL/GenBank/DDBJ databases">
        <authorList>
            <person name="Hjerde E."/>
        </authorList>
    </citation>
    <scope>NUCLEOTIDE SEQUENCE [LARGE SCALE GENOMIC DNA]</scope>
    <source>
        <strain evidence="5">06/09/139</strain>
    </source>
</reference>
<dbReference type="InterPro" id="IPR058625">
    <property type="entry name" value="MdtA-like_BSH"/>
</dbReference>
<sequence length="370" mass="40565">MGKYTSAFFSYLIHRPWIISSFLFLSLFLWIMSGPSHAENTEVKSDNSALKVPLANVIVERFESTPTHKTISLYGRTAPDRKTILGAQVAAQVEDLLVRKGVRVKKGQPIAHLDMADLDLRLSQAKAIYSVRLKEFKAAKELRRKGLQGEVAFSQAEASLAEARASVRYAELILKNTTITAPFDGIVEHLFVEVGDFVSRGDPVAKVVVLDPLVIEVNASERHIEQINKGQKAEVFFINGSSIEGYVRYISSVSSLSTNTFSVEVEIPNVGAEIYAGMSSEVEINLDLQPALKVSPAMLALNEAGDLGVKTVIQSEGHPESDQKVKFVPIQLVKAEDDGIWLTGLGAEVDIITVGQGFVRDGDFIHAQRK</sequence>
<evidence type="ECO:0000313" key="4">
    <source>
        <dbReference type="EMBL" id="CED70556.1"/>
    </source>
</evidence>
<dbReference type="PANTHER" id="PTHR30469">
    <property type="entry name" value="MULTIDRUG RESISTANCE PROTEIN MDTA"/>
    <property type="match status" value="1"/>
</dbReference>